<reference evidence="2 3" key="1">
    <citation type="submission" date="2017-06" db="EMBL/GenBank/DDBJ databases">
        <title>Genome sequencing of cyanobaciteial culture collection at National Institute for Environmental Studies (NIES).</title>
        <authorList>
            <person name="Hirose Y."/>
            <person name="Shimura Y."/>
            <person name="Fujisawa T."/>
            <person name="Nakamura Y."/>
            <person name="Kawachi M."/>
        </authorList>
    </citation>
    <scope>NUCLEOTIDE SEQUENCE [LARGE SCALE GENOMIC DNA]</scope>
    <source>
        <strain evidence="2 3">NIES-267</strain>
    </source>
</reference>
<proteinExistence type="predicted"/>
<dbReference type="Proteomes" id="UP000218418">
    <property type="component" value="Chromosome"/>
</dbReference>
<organism evidence="2 3">
    <name type="scientific">Calothrix parasitica NIES-267</name>
    <dbReference type="NCBI Taxonomy" id="1973488"/>
    <lineage>
        <taxon>Bacteria</taxon>
        <taxon>Bacillati</taxon>
        <taxon>Cyanobacteriota</taxon>
        <taxon>Cyanophyceae</taxon>
        <taxon>Nostocales</taxon>
        <taxon>Calotrichaceae</taxon>
        <taxon>Calothrix</taxon>
    </lineage>
</organism>
<evidence type="ECO:0000313" key="3">
    <source>
        <dbReference type="Proteomes" id="UP000218418"/>
    </source>
</evidence>
<feature type="compositionally biased region" description="Acidic residues" evidence="1">
    <location>
        <begin position="52"/>
        <end position="68"/>
    </location>
</feature>
<protein>
    <submittedName>
        <fullName evidence="2">Uncharacterized protein</fullName>
    </submittedName>
</protein>
<sequence>MELISRRRFGQIAIASGAVVAISGLIGKSIAQTPGVVILGVTPGTVSSDSSDTVDSDDVVDSEAEENSVVENDSNAKKPVVIQSYNVSTGQTKTVTTTKPILEKGELVSGFAVSKTGELVVSTSPIAAEKNSSNRLVTLKGNSVETKEVSGVAKDESLDLIELPDGSISGVVKKENGTGSRKIVDVDSESGAVKKRNTPTLVPIKGRLETSNSRAIAKPETNTQVLEAEKLETEAAPSIEIPSELPSDKEYKNVVVCNDGNRYAFLTDFQGDTSLVNITTGETVPVTFEGAVWNNGFSGLVCAQNNELYALGGRRYETPKFLHQLDKETGNLKRLAPFDVATIALGK</sequence>
<dbReference type="OrthoDB" id="478139at2"/>
<evidence type="ECO:0000313" key="2">
    <source>
        <dbReference type="EMBL" id="BAY87545.1"/>
    </source>
</evidence>
<name>A0A1Z4M255_9CYAN</name>
<dbReference type="SUPFAM" id="SSF82171">
    <property type="entry name" value="DPP6 N-terminal domain-like"/>
    <property type="match status" value="1"/>
</dbReference>
<gene>
    <name evidence="2" type="ORF">NIES267_70690</name>
</gene>
<dbReference type="AlphaFoldDB" id="A0A1Z4M255"/>
<accession>A0A1Z4M255</accession>
<feature type="region of interest" description="Disordered" evidence="1">
    <location>
        <begin position="46"/>
        <end position="71"/>
    </location>
</feature>
<dbReference type="EMBL" id="AP018227">
    <property type="protein sequence ID" value="BAY87545.1"/>
    <property type="molecule type" value="Genomic_DNA"/>
</dbReference>
<evidence type="ECO:0000256" key="1">
    <source>
        <dbReference type="SAM" id="MobiDB-lite"/>
    </source>
</evidence>
<keyword evidence="3" id="KW-1185">Reference proteome</keyword>